<evidence type="ECO:0000313" key="3">
    <source>
        <dbReference type="Proteomes" id="UP000264071"/>
    </source>
</evidence>
<name>A0A3D4VA79_9BACT</name>
<dbReference type="Proteomes" id="UP000264071">
    <property type="component" value="Unassembled WGS sequence"/>
</dbReference>
<comment type="caution">
    <text evidence="2">The sequence shown here is derived from an EMBL/GenBank/DDBJ whole genome shotgun (WGS) entry which is preliminary data.</text>
</comment>
<organism evidence="2 3">
    <name type="scientific">Gemmatimonas aurantiaca</name>
    <dbReference type="NCBI Taxonomy" id="173480"/>
    <lineage>
        <taxon>Bacteria</taxon>
        <taxon>Pseudomonadati</taxon>
        <taxon>Gemmatimonadota</taxon>
        <taxon>Gemmatimonadia</taxon>
        <taxon>Gemmatimonadales</taxon>
        <taxon>Gemmatimonadaceae</taxon>
        <taxon>Gemmatimonas</taxon>
    </lineage>
</organism>
<protein>
    <recommendedName>
        <fullName evidence="4">Cytochrome c domain-containing protein</fullName>
    </recommendedName>
</protein>
<dbReference type="AlphaFoldDB" id="A0A3D4VA79"/>
<evidence type="ECO:0008006" key="4">
    <source>
        <dbReference type="Google" id="ProtNLM"/>
    </source>
</evidence>
<reference evidence="2 3" key="1">
    <citation type="journal article" date="2018" name="Nat. Biotechnol.">
        <title>A standardized bacterial taxonomy based on genome phylogeny substantially revises the tree of life.</title>
        <authorList>
            <person name="Parks D.H."/>
            <person name="Chuvochina M."/>
            <person name="Waite D.W."/>
            <person name="Rinke C."/>
            <person name="Skarshewski A."/>
            <person name="Chaumeil P.A."/>
            <person name="Hugenholtz P."/>
        </authorList>
    </citation>
    <scope>NUCLEOTIDE SEQUENCE [LARGE SCALE GENOMIC DNA]</scope>
    <source>
        <strain evidence="2">UBA8844</strain>
    </source>
</reference>
<proteinExistence type="predicted"/>
<feature type="signal peptide" evidence="1">
    <location>
        <begin position="1"/>
        <end position="25"/>
    </location>
</feature>
<keyword evidence="1" id="KW-0732">Signal</keyword>
<dbReference type="EMBL" id="DPIY01000010">
    <property type="protein sequence ID" value="HCT57734.1"/>
    <property type="molecule type" value="Genomic_DNA"/>
</dbReference>
<evidence type="ECO:0000313" key="2">
    <source>
        <dbReference type="EMBL" id="HCT57734.1"/>
    </source>
</evidence>
<evidence type="ECO:0000256" key="1">
    <source>
        <dbReference type="SAM" id="SignalP"/>
    </source>
</evidence>
<accession>A0A3D4VA79</accession>
<dbReference type="OMA" id="ERWGGWY"/>
<feature type="chain" id="PRO_5017808545" description="Cytochrome c domain-containing protein" evidence="1">
    <location>
        <begin position="26"/>
        <end position="428"/>
    </location>
</feature>
<sequence>MRALRGWIAAVVLAGAAGLTRPVMAQDTTALDPVMRLQAKLEAGTLTLAHDSVLGYLPAVLKALDIPSSSQTLVFSRTSLQTDKITPWSPRALYFNDDVYVGYVFDSDFLEIAAVHPTAGARFYTFGQAVRPKPRFARETTTCLMCHQSRSVTGGVPGFMVLSTLVDRHGYPITGVHEGATTDATPVRQRFGGWYVTGTHGTIGHSGNVYAPVLGHQVADKAQYRTQFNMRTESALTSLAGKFDSTYYLTTQSDIVAILVLTHQTIMHNLITATHEAAREALLEAAIAPPETRAQTPQVSPRLRGAVETLVRGMLFVNAAPLEGPVRGTTTFATDFMAHGPRDPQGRSLRALDLEKRLFKYPLSFLIHSEAFDALPEIAKRAIYVRLDGILRGTDRTPDLQNIPAEDRRVVLEILTATKPEFTKMRTP</sequence>
<gene>
    <name evidence="2" type="ORF">DGD08_11090</name>
</gene>